<dbReference type="Gene3D" id="1.20.120.1870">
    <property type="entry name" value="Fic/DOC protein, Fido domain"/>
    <property type="match status" value="1"/>
</dbReference>
<evidence type="ECO:0000313" key="2">
    <source>
        <dbReference type="EMBL" id="MBC1331360.1"/>
    </source>
</evidence>
<feature type="domain" description="Fido" evidence="1">
    <location>
        <begin position="1"/>
        <end position="121"/>
    </location>
</feature>
<dbReference type="GO" id="GO:0016301">
    <property type="term" value="F:kinase activity"/>
    <property type="evidence" value="ECO:0007669"/>
    <property type="project" value="InterPro"/>
</dbReference>
<dbReference type="Pfam" id="PF02661">
    <property type="entry name" value="Fic"/>
    <property type="match status" value="1"/>
</dbReference>
<evidence type="ECO:0000313" key="3">
    <source>
        <dbReference type="Proteomes" id="UP000532866"/>
    </source>
</evidence>
<dbReference type="PROSITE" id="PS51459">
    <property type="entry name" value="FIDO"/>
    <property type="match status" value="1"/>
</dbReference>
<comment type="caution">
    <text evidence="2">The sequence shown here is derived from an EMBL/GenBank/DDBJ whole genome shotgun (WGS) entry which is preliminary data.</text>
</comment>
<dbReference type="InterPro" id="IPR036597">
    <property type="entry name" value="Fido-like_dom_sf"/>
</dbReference>
<accession>A0A7X0TLF4</accession>
<dbReference type="NCBIfam" id="TIGR01550">
    <property type="entry name" value="DOC_P1"/>
    <property type="match status" value="1"/>
</dbReference>
<dbReference type="InterPro" id="IPR053737">
    <property type="entry name" value="Type_II_TA_Toxin"/>
</dbReference>
<dbReference type="SUPFAM" id="SSF140931">
    <property type="entry name" value="Fic-like"/>
    <property type="match status" value="1"/>
</dbReference>
<dbReference type="PANTHER" id="PTHR39426">
    <property type="entry name" value="HOMOLOGY TO DEATH-ON-CURING PROTEIN OF PHAGE P1"/>
    <property type="match status" value="1"/>
</dbReference>
<organism evidence="2 3">
    <name type="scientific">Listeria booriae</name>
    <dbReference type="NCBI Taxonomy" id="1552123"/>
    <lineage>
        <taxon>Bacteria</taxon>
        <taxon>Bacillati</taxon>
        <taxon>Bacillota</taxon>
        <taxon>Bacilli</taxon>
        <taxon>Bacillales</taxon>
        <taxon>Listeriaceae</taxon>
        <taxon>Listeria</taxon>
    </lineage>
</organism>
<gene>
    <name evidence="2" type="ORF">HB759_05280</name>
</gene>
<dbReference type="AlphaFoldDB" id="A0A7X0TLF4"/>
<proteinExistence type="predicted"/>
<protein>
    <submittedName>
        <fullName evidence="2">Type II toxin-antitoxin system death-on-curing family toxin</fullName>
    </submittedName>
</protein>
<evidence type="ECO:0000259" key="1">
    <source>
        <dbReference type="PROSITE" id="PS51459"/>
    </source>
</evidence>
<dbReference type="RefSeq" id="WP_185368014.1">
    <property type="nucleotide sequence ID" value="NZ_JAAROR010000002.1"/>
</dbReference>
<dbReference type="Proteomes" id="UP000532866">
    <property type="component" value="Unassembled WGS sequence"/>
</dbReference>
<sequence length="152" mass="17786">MEINEFSQNLFKEEGIYGVNGVKDQNLLCSAVDSIKADYVFGVTAYPTIVDKAAQLWFSLANNHCFSNGNKRTALLATLSFLEMNCYTLNYDFDDLFLYYYTKKIVEKDLTKDQIAKWLKQRLRYDISYLKNNNQIPLLKPYHFRMETTNSK</sequence>
<dbReference type="InterPro" id="IPR003812">
    <property type="entry name" value="Fido"/>
</dbReference>
<name>A0A7X0TLF4_9LIST</name>
<dbReference type="EMBL" id="JAAROL010000001">
    <property type="protein sequence ID" value="MBC1331360.1"/>
    <property type="molecule type" value="Genomic_DNA"/>
</dbReference>
<reference evidence="2 3" key="1">
    <citation type="submission" date="2020-03" db="EMBL/GenBank/DDBJ databases">
        <title>Soil Listeria distribution.</title>
        <authorList>
            <person name="Liao J."/>
            <person name="Wiedmann M."/>
        </authorList>
    </citation>
    <scope>NUCLEOTIDE SEQUENCE [LARGE SCALE GENOMIC DNA]</scope>
    <source>
        <strain evidence="2 3">FSL L7-1833</strain>
    </source>
</reference>
<dbReference type="InterPro" id="IPR006440">
    <property type="entry name" value="Doc"/>
</dbReference>
<dbReference type="PANTHER" id="PTHR39426:SF1">
    <property type="entry name" value="HOMOLOGY TO DEATH-ON-CURING PROTEIN OF PHAGE P1"/>
    <property type="match status" value="1"/>
</dbReference>